<proteinExistence type="predicted"/>
<accession>A0A842I3N5</accession>
<sequence>MRRLSIAAPLLIALAASAPAAAQDDWPGESYADDSAGELPPPTSPDIWDDDPYAQSDETVLMVDRFVSTLLDMPVASIAAALPQADIAGDVRPGDTLRDVMERENPELETQMRGGARALTAMIGDMSRQLTTMMPELESWSRRMRRDTDN</sequence>
<name>A0A842I3N5_9SPHN</name>
<dbReference type="RefSeq" id="WP_185801896.1">
    <property type="nucleotide sequence ID" value="NZ_JACJVJ010000002.1"/>
</dbReference>
<dbReference type="AlphaFoldDB" id="A0A842I3N5"/>
<keyword evidence="4" id="KW-1185">Reference proteome</keyword>
<keyword evidence="2" id="KW-0732">Signal</keyword>
<dbReference type="EMBL" id="JACJVJ010000002">
    <property type="protein sequence ID" value="MBC2778654.1"/>
    <property type="molecule type" value="Genomic_DNA"/>
</dbReference>
<comment type="caution">
    <text evidence="3">The sequence shown here is derived from an EMBL/GenBank/DDBJ whole genome shotgun (WGS) entry which is preliminary data.</text>
</comment>
<feature type="chain" id="PRO_5032971461" evidence="2">
    <location>
        <begin position="23"/>
        <end position="150"/>
    </location>
</feature>
<evidence type="ECO:0000313" key="3">
    <source>
        <dbReference type="EMBL" id="MBC2778654.1"/>
    </source>
</evidence>
<organism evidence="3 4">
    <name type="scientific">Parasphingopyxis marina</name>
    <dbReference type="NCBI Taxonomy" id="2761622"/>
    <lineage>
        <taxon>Bacteria</taxon>
        <taxon>Pseudomonadati</taxon>
        <taxon>Pseudomonadota</taxon>
        <taxon>Alphaproteobacteria</taxon>
        <taxon>Sphingomonadales</taxon>
        <taxon>Sphingomonadaceae</taxon>
        <taxon>Parasphingopyxis</taxon>
    </lineage>
</organism>
<feature type="signal peptide" evidence="2">
    <location>
        <begin position="1"/>
        <end position="22"/>
    </location>
</feature>
<protein>
    <submittedName>
        <fullName evidence="3">Uncharacterized protein</fullName>
    </submittedName>
</protein>
<evidence type="ECO:0000313" key="4">
    <source>
        <dbReference type="Proteomes" id="UP000564378"/>
    </source>
</evidence>
<gene>
    <name evidence="3" type="ORF">H6P80_13605</name>
</gene>
<dbReference type="Proteomes" id="UP000564378">
    <property type="component" value="Unassembled WGS sequence"/>
</dbReference>
<reference evidence="3 4" key="1">
    <citation type="submission" date="2020-08" db="EMBL/GenBank/DDBJ databases">
        <title>Draft genome sequence of Parasphingopyxis sp. GrpM-11.</title>
        <authorList>
            <person name="Oh J."/>
            <person name="Roh D.-H."/>
        </authorList>
    </citation>
    <scope>NUCLEOTIDE SEQUENCE [LARGE SCALE GENOMIC DNA]</scope>
    <source>
        <strain evidence="3 4">GrpM-11</strain>
    </source>
</reference>
<evidence type="ECO:0000256" key="1">
    <source>
        <dbReference type="SAM" id="MobiDB-lite"/>
    </source>
</evidence>
<evidence type="ECO:0000256" key="2">
    <source>
        <dbReference type="SAM" id="SignalP"/>
    </source>
</evidence>
<feature type="region of interest" description="Disordered" evidence="1">
    <location>
        <begin position="19"/>
        <end position="53"/>
    </location>
</feature>